<reference evidence="6" key="1">
    <citation type="submission" date="2020-06" db="EMBL/GenBank/DDBJ databases">
        <authorList>
            <person name="Li T."/>
            <person name="Hu X."/>
            <person name="Zhang T."/>
            <person name="Song X."/>
            <person name="Zhang H."/>
            <person name="Dai N."/>
            <person name="Sheng W."/>
            <person name="Hou X."/>
            <person name="Wei L."/>
        </authorList>
    </citation>
    <scope>NUCLEOTIDE SEQUENCE</scope>
    <source>
        <strain evidence="6">3651</strain>
        <tissue evidence="6">Leaf</tissue>
    </source>
</reference>
<evidence type="ECO:0000256" key="4">
    <source>
        <dbReference type="SAM" id="SignalP"/>
    </source>
</evidence>
<evidence type="ECO:0000313" key="7">
    <source>
        <dbReference type="Proteomes" id="UP001293254"/>
    </source>
</evidence>
<dbReference type="PANTHER" id="PTHR36710">
    <property type="entry name" value="PECTINESTERASE INHIBITOR-LIKE"/>
    <property type="match status" value="1"/>
</dbReference>
<gene>
    <name evidence="6" type="ORF">Salat_2910900</name>
</gene>
<feature type="chain" id="PRO_5042250275" description="Pectinesterase inhibitor domain-containing protein" evidence="4">
    <location>
        <begin position="26"/>
        <end position="191"/>
    </location>
</feature>
<reference evidence="6" key="2">
    <citation type="journal article" date="2024" name="Plant">
        <title>Genomic evolution and insights into agronomic trait innovations of Sesamum species.</title>
        <authorList>
            <person name="Miao H."/>
            <person name="Wang L."/>
            <person name="Qu L."/>
            <person name="Liu H."/>
            <person name="Sun Y."/>
            <person name="Le M."/>
            <person name="Wang Q."/>
            <person name="Wei S."/>
            <person name="Zheng Y."/>
            <person name="Lin W."/>
            <person name="Duan Y."/>
            <person name="Cao H."/>
            <person name="Xiong S."/>
            <person name="Wang X."/>
            <person name="Wei L."/>
            <person name="Li C."/>
            <person name="Ma Q."/>
            <person name="Ju M."/>
            <person name="Zhao R."/>
            <person name="Li G."/>
            <person name="Mu C."/>
            <person name="Tian Q."/>
            <person name="Mei H."/>
            <person name="Zhang T."/>
            <person name="Gao T."/>
            <person name="Zhang H."/>
        </authorList>
    </citation>
    <scope>NUCLEOTIDE SEQUENCE</scope>
    <source>
        <strain evidence="6">3651</strain>
    </source>
</reference>
<organism evidence="6 7">
    <name type="scientific">Sesamum alatum</name>
    <dbReference type="NCBI Taxonomy" id="300844"/>
    <lineage>
        <taxon>Eukaryota</taxon>
        <taxon>Viridiplantae</taxon>
        <taxon>Streptophyta</taxon>
        <taxon>Embryophyta</taxon>
        <taxon>Tracheophyta</taxon>
        <taxon>Spermatophyta</taxon>
        <taxon>Magnoliopsida</taxon>
        <taxon>eudicotyledons</taxon>
        <taxon>Gunneridae</taxon>
        <taxon>Pentapetalae</taxon>
        <taxon>asterids</taxon>
        <taxon>lamiids</taxon>
        <taxon>Lamiales</taxon>
        <taxon>Pedaliaceae</taxon>
        <taxon>Sesamum</taxon>
    </lineage>
</organism>
<dbReference type="Gene3D" id="1.20.140.40">
    <property type="entry name" value="Invertase/pectin methylesterase inhibitor family protein"/>
    <property type="match status" value="1"/>
</dbReference>
<dbReference type="SUPFAM" id="SSF101148">
    <property type="entry name" value="Plant invertase/pectin methylesterase inhibitor"/>
    <property type="match status" value="1"/>
</dbReference>
<dbReference type="InterPro" id="IPR034086">
    <property type="entry name" value="PMEI_plant"/>
</dbReference>
<evidence type="ECO:0000313" key="6">
    <source>
        <dbReference type="EMBL" id="KAK4412638.1"/>
    </source>
</evidence>
<keyword evidence="1 4" id="KW-0732">Signal</keyword>
<evidence type="ECO:0000256" key="3">
    <source>
        <dbReference type="ARBA" id="ARBA00038471"/>
    </source>
</evidence>
<dbReference type="Pfam" id="PF04043">
    <property type="entry name" value="PMEI"/>
    <property type="match status" value="1"/>
</dbReference>
<evidence type="ECO:0000256" key="2">
    <source>
        <dbReference type="ARBA" id="ARBA00023157"/>
    </source>
</evidence>
<dbReference type="PANTHER" id="PTHR36710:SF4">
    <property type="entry name" value="PLANT INVERTASE_PECTIN METHYLESTERASE INHIBITOR SUPERFAMILY PROTEIN"/>
    <property type="match status" value="1"/>
</dbReference>
<evidence type="ECO:0000259" key="5">
    <source>
        <dbReference type="SMART" id="SM00856"/>
    </source>
</evidence>
<keyword evidence="7" id="KW-1185">Reference proteome</keyword>
<dbReference type="SMART" id="SM00856">
    <property type="entry name" value="PMEI"/>
    <property type="match status" value="1"/>
</dbReference>
<name>A0AAE2C887_9LAMI</name>
<feature type="domain" description="Pectinesterase inhibitor" evidence="5">
    <location>
        <begin position="39"/>
        <end position="184"/>
    </location>
</feature>
<comment type="similarity">
    <text evidence="3">Belongs to the PMEI family.</text>
</comment>
<keyword evidence="2" id="KW-1015">Disulfide bond</keyword>
<proteinExistence type="inferred from homology"/>
<dbReference type="InterPro" id="IPR006501">
    <property type="entry name" value="Pectinesterase_inhib_dom"/>
</dbReference>
<dbReference type="Proteomes" id="UP001293254">
    <property type="component" value="Unassembled WGS sequence"/>
</dbReference>
<dbReference type="CDD" id="cd15797">
    <property type="entry name" value="PMEI"/>
    <property type="match status" value="1"/>
</dbReference>
<dbReference type="AlphaFoldDB" id="A0AAE2C887"/>
<comment type="caution">
    <text evidence="6">The sequence shown here is derived from an EMBL/GenBank/DDBJ whole genome shotgun (WGS) entry which is preliminary data.</text>
</comment>
<dbReference type="InterPro" id="IPR035513">
    <property type="entry name" value="Invertase/methylesterase_inhib"/>
</dbReference>
<accession>A0AAE2C887</accession>
<protein>
    <recommendedName>
        <fullName evidence="5">Pectinesterase inhibitor domain-containing protein</fullName>
    </recommendedName>
</protein>
<sequence length="191" mass="21538">MKLSLLTPILFISFVLLLTDSPVNSSRNSTKPHVDGVVVTDALIHDLCPQSRNPGFCQYILSQFKGQPLFPKILASLVGTTVIQAKTTTTKIWRLVKAIKDDRSELKLTYFKCWSRHKMATLQLIEANRFMRAGQTRSVRNHTSLAMTEIQSCNQELAKHKNEPSNIAKDIRKLQDHCSVVLVICHRLLAG</sequence>
<dbReference type="NCBIfam" id="TIGR01614">
    <property type="entry name" value="PME_inhib"/>
    <property type="match status" value="1"/>
</dbReference>
<dbReference type="InterPro" id="IPR052421">
    <property type="entry name" value="PCW_Enzyme_Inhibitor"/>
</dbReference>
<evidence type="ECO:0000256" key="1">
    <source>
        <dbReference type="ARBA" id="ARBA00022729"/>
    </source>
</evidence>
<dbReference type="GO" id="GO:0046910">
    <property type="term" value="F:pectinesterase inhibitor activity"/>
    <property type="evidence" value="ECO:0007669"/>
    <property type="project" value="InterPro"/>
</dbReference>
<feature type="signal peptide" evidence="4">
    <location>
        <begin position="1"/>
        <end position="25"/>
    </location>
</feature>
<dbReference type="EMBL" id="JACGWO010000013">
    <property type="protein sequence ID" value="KAK4412638.1"/>
    <property type="molecule type" value="Genomic_DNA"/>
</dbReference>